<name>A0ABN7T2U0_OIKDI</name>
<dbReference type="InterPro" id="IPR018097">
    <property type="entry name" value="EGF_Ca-bd_CS"/>
</dbReference>
<evidence type="ECO:0000256" key="3">
    <source>
        <dbReference type="ARBA" id="ARBA00022737"/>
    </source>
</evidence>
<feature type="domain" description="EGF-like" evidence="7">
    <location>
        <begin position="1"/>
        <end position="38"/>
    </location>
</feature>
<dbReference type="PROSITE" id="PS00010">
    <property type="entry name" value="ASX_HYDROXYL"/>
    <property type="match status" value="1"/>
</dbReference>
<dbReference type="PROSITE" id="PS01187">
    <property type="entry name" value="EGF_CA"/>
    <property type="match status" value="1"/>
</dbReference>
<dbReference type="PANTHER" id="PTHR24050">
    <property type="entry name" value="PA14 DOMAIN-CONTAINING PROTEIN"/>
    <property type="match status" value="1"/>
</dbReference>
<keyword evidence="6" id="KW-1133">Transmembrane helix</keyword>
<keyword evidence="6" id="KW-0812">Transmembrane</keyword>
<evidence type="ECO:0000313" key="9">
    <source>
        <dbReference type="Proteomes" id="UP001158576"/>
    </source>
</evidence>
<dbReference type="InterPro" id="IPR000742">
    <property type="entry name" value="EGF"/>
</dbReference>
<dbReference type="InterPro" id="IPR000152">
    <property type="entry name" value="EGF-type_Asp/Asn_hydroxyl_site"/>
</dbReference>
<accession>A0ABN7T2U0</accession>
<protein>
    <submittedName>
        <fullName evidence="8">Oidioi.mRNA.OKI2018_I69.chr2.g4061.t1.cds</fullName>
    </submittedName>
</protein>
<evidence type="ECO:0000313" key="8">
    <source>
        <dbReference type="EMBL" id="CAG5109540.1"/>
    </source>
</evidence>
<proteinExistence type="predicted"/>
<dbReference type="PROSITE" id="PS50026">
    <property type="entry name" value="EGF_3"/>
    <property type="match status" value="3"/>
</dbReference>
<evidence type="ECO:0000259" key="7">
    <source>
        <dbReference type="PROSITE" id="PS50026"/>
    </source>
</evidence>
<feature type="disulfide bond" evidence="5">
    <location>
        <begin position="234"/>
        <end position="251"/>
    </location>
</feature>
<reference evidence="8 9" key="1">
    <citation type="submission" date="2021-04" db="EMBL/GenBank/DDBJ databases">
        <authorList>
            <person name="Bliznina A."/>
        </authorList>
    </citation>
    <scope>NUCLEOTIDE SEQUENCE [LARGE SCALE GENOMIC DNA]</scope>
</reference>
<dbReference type="Gene3D" id="2.10.25.10">
    <property type="entry name" value="Laminin"/>
    <property type="match status" value="3"/>
</dbReference>
<keyword evidence="3" id="KW-0677">Repeat</keyword>
<dbReference type="PROSITE" id="PS01186">
    <property type="entry name" value="EGF_2"/>
    <property type="match status" value="2"/>
</dbReference>
<evidence type="ECO:0000256" key="4">
    <source>
        <dbReference type="ARBA" id="ARBA00023157"/>
    </source>
</evidence>
<keyword evidence="9" id="KW-1185">Reference proteome</keyword>
<evidence type="ECO:0000256" key="1">
    <source>
        <dbReference type="ARBA" id="ARBA00022536"/>
    </source>
</evidence>
<keyword evidence="2" id="KW-0732">Signal</keyword>
<dbReference type="SMART" id="SM00179">
    <property type="entry name" value="EGF_CA"/>
    <property type="match status" value="2"/>
</dbReference>
<dbReference type="SUPFAM" id="SSF57196">
    <property type="entry name" value="EGF/Laminin"/>
    <property type="match status" value="3"/>
</dbReference>
<dbReference type="PANTHER" id="PTHR24050:SF28">
    <property type="entry name" value="UROMODULIN-LIKE"/>
    <property type="match status" value="1"/>
</dbReference>
<dbReference type="CDD" id="cd00054">
    <property type="entry name" value="EGF_CA"/>
    <property type="match status" value="2"/>
</dbReference>
<dbReference type="InterPro" id="IPR049883">
    <property type="entry name" value="NOTCH1_EGF-like"/>
</dbReference>
<dbReference type="Pfam" id="PF07645">
    <property type="entry name" value="EGF_CA"/>
    <property type="match status" value="1"/>
</dbReference>
<keyword evidence="6" id="KW-0472">Membrane</keyword>
<evidence type="ECO:0000256" key="5">
    <source>
        <dbReference type="PROSITE-ProRule" id="PRU00076"/>
    </source>
</evidence>
<dbReference type="Proteomes" id="UP001158576">
    <property type="component" value="Chromosome 2"/>
</dbReference>
<dbReference type="InterPro" id="IPR002049">
    <property type="entry name" value="LE_dom"/>
</dbReference>
<keyword evidence="1 5" id="KW-0245">EGF-like domain</keyword>
<keyword evidence="4 5" id="KW-1015">Disulfide bond</keyword>
<dbReference type="CDD" id="cd00055">
    <property type="entry name" value="EGF_Lam"/>
    <property type="match status" value="1"/>
</dbReference>
<sequence length="319" mass="35865">MSDKCKKNNYDLCLNGAKCDEKTGQCTCSNGWEGRRCQRSSCLPVEGLSEKTKKCVDVDTFVMLAETPSIPWKKSLGNPISDDFISASHYLTGVIHDLLNSTLNTFIEAQVTEFSPRTKGIAFRTTIKLQEGRAGWDQLIWYRWMKRAVDYASIESGRAVFIDPESIQVFDVDECKLDIHNCDVNAECFNQDGSFECRCNDPFVDIAAINGKRKGTECFDACENATEYYTVDYCMNDGVCINALDSFEPICSCQYGFSGEKCEVRTESFAMVFLLWGICFVIVISTAMVCVYNAVAKKKGRVYALDKKNFLSEEPTVNE</sequence>
<feature type="domain" description="EGF-like" evidence="7">
    <location>
        <begin position="226"/>
        <end position="263"/>
    </location>
</feature>
<feature type="disulfide bond" evidence="5">
    <location>
        <begin position="253"/>
        <end position="262"/>
    </location>
</feature>
<dbReference type="EMBL" id="OU015567">
    <property type="protein sequence ID" value="CAG5109540.1"/>
    <property type="molecule type" value="Genomic_DNA"/>
</dbReference>
<dbReference type="InterPro" id="IPR052235">
    <property type="entry name" value="Nephronectin_domain"/>
</dbReference>
<organism evidence="8 9">
    <name type="scientific">Oikopleura dioica</name>
    <name type="common">Tunicate</name>
    <dbReference type="NCBI Taxonomy" id="34765"/>
    <lineage>
        <taxon>Eukaryota</taxon>
        <taxon>Metazoa</taxon>
        <taxon>Chordata</taxon>
        <taxon>Tunicata</taxon>
        <taxon>Appendicularia</taxon>
        <taxon>Copelata</taxon>
        <taxon>Oikopleuridae</taxon>
        <taxon>Oikopleura</taxon>
    </lineage>
</organism>
<dbReference type="PROSITE" id="PS00022">
    <property type="entry name" value="EGF_1"/>
    <property type="match status" value="2"/>
</dbReference>
<feature type="domain" description="EGF-like" evidence="7">
    <location>
        <begin position="171"/>
        <end position="209"/>
    </location>
</feature>
<evidence type="ECO:0000256" key="6">
    <source>
        <dbReference type="SAM" id="Phobius"/>
    </source>
</evidence>
<evidence type="ECO:0000256" key="2">
    <source>
        <dbReference type="ARBA" id="ARBA00022729"/>
    </source>
</evidence>
<feature type="transmembrane region" description="Helical" evidence="6">
    <location>
        <begin position="269"/>
        <end position="295"/>
    </location>
</feature>
<dbReference type="InterPro" id="IPR001881">
    <property type="entry name" value="EGF-like_Ca-bd_dom"/>
</dbReference>
<dbReference type="SMART" id="SM00181">
    <property type="entry name" value="EGF"/>
    <property type="match status" value="3"/>
</dbReference>
<comment type="caution">
    <text evidence="5">Lacks conserved residue(s) required for the propagation of feature annotation.</text>
</comment>
<gene>
    <name evidence="8" type="ORF">OKIOD_LOCUS12826</name>
</gene>
<feature type="disulfide bond" evidence="5">
    <location>
        <begin position="28"/>
        <end position="37"/>
    </location>
</feature>